<reference evidence="3" key="2">
    <citation type="submission" date="2020-10" db="EMBL/GenBank/DDBJ databases">
        <authorList>
            <person name="Peck L.D."/>
            <person name="Nowell R.W."/>
            <person name="Flood J."/>
            <person name="Ryan M.J."/>
            <person name="Barraclough T.G."/>
        </authorList>
    </citation>
    <scope>NUCLEOTIDE SEQUENCE</scope>
    <source>
        <strain evidence="3">IMI 127659i</strain>
    </source>
</reference>
<dbReference type="AlphaFoldDB" id="A0A9P7HW62"/>
<protein>
    <submittedName>
        <fullName evidence="3">Uncharacterized protein</fullName>
    </submittedName>
</protein>
<keyword evidence="2" id="KW-0812">Transmembrane</keyword>
<proteinExistence type="predicted"/>
<name>A0A9P7HW62_9HYPO</name>
<organism evidence="3 4">
    <name type="scientific">Fusarium xylarioides</name>
    <dbReference type="NCBI Taxonomy" id="221167"/>
    <lineage>
        <taxon>Eukaryota</taxon>
        <taxon>Fungi</taxon>
        <taxon>Dikarya</taxon>
        <taxon>Ascomycota</taxon>
        <taxon>Pezizomycotina</taxon>
        <taxon>Sordariomycetes</taxon>
        <taxon>Hypocreomycetidae</taxon>
        <taxon>Hypocreales</taxon>
        <taxon>Nectriaceae</taxon>
        <taxon>Fusarium</taxon>
        <taxon>Fusarium fujikuroi species complex</taxon>
    </lineage>
</organism>
<evidence type="ECO:0000313" key="3">
    <source>
        <dbReference type="EMBL" id="KAG5767864.1"/>
    </source>
</evidence>
<dbReference type="EMBL" id="JADFTT010000116">
    <property type="protein sequence ID" value="KAG5767864.1"/>
    <property type="molecule type" value="Genomic_DNA"/>
</dbReference>
<feature type="compositionally biased region" description="Low complexity" evidence="1">
    <location>
        <begin position="1"/>
        <end position="20"/>
    </location>
</feature>
<keyword evidence="2" id="KW-1133">Transmembrane helix</keyword>
<gene>
    <name evidence="3" type="ORF">H9Q72_004428</name>
</gene>
<evidence type="ECO:0000256" key="1">
    <source>
        <dbReference type="SAM" id="MobiDB-lite"/>
    </source>
</evidence>
<evidence type="ECO:0000256" key="2">
    <source>
        <dbReference type="SAM" id="Phobius"/>
    </source>
</evidence>
<feature type="region of interest" description="Disordered" evidence="1">
    <location>
        <begin position="1"/>
        <end position="33"/>
    </location>
</feature>
<feature type="transmembrane region" description="Helical" evidence="2">
    <location>
        <begin position="62"/>
        <end position="84"/>
    </location>
</feature>
<accession>A0A9P7HW62</accession>
<comment type="caution">
    <text evidence="3">The sequence shown here is derived from an EMBL/GenBank/DDBJ whole genome shotgun (WGS) entry which is preliminary data.</text>
</comment>
<reference evidence="3" key="1">
    <citation type="journal article" date="2020" name="bioRxiv">
        <title>Historical genomics reveals the evolutionary mechanisms behind multiple outbreaks of the host-specific coffee wilt pathogen Fusarium xylarioides.</title>
        <authorList>
            <person name="Peck D."/>
            <person name="Nowell R.W."/>
            <person name="Flood J."/>
            <person name="Ryan M.J."/>
            <person name="Barraclough T.G."/>
        </authorList>
    </citation>
    <scope>NUCLEOTIDE SEQUENCE</scope>
    <source>
        <strain evidence="3">IMI 127659i</strain>
    </source>
</reference>
<keyword evidence="2" id="KW-0472">Membrane</keyword>
<keyword evidence="4" id="KW-1185">Reference proteome</keyword>
<dbReference type="Proteomes" id="UP000750502">
    <property type="component" value="Unassembled WGS sequence"/>
</dbReference>
<sequence length="91" mass="10003">MSTEEQSSSSGQTTPPGSSEALSGNDPPPPYEPVHVIAEPLQMTFDALPDEALSWWARNRELIGIFIFLVFGLVMAILLIVHMVSKRQNAH</sequence>
<evidence type="ECO:0000313" key="4">
    <source>
        <dbReference type="Proteomes" id="UP000750502"/>
    </source>
</evidence>